<dbReference type="PANTHER" id="PTHR45695:SF15">
    <property type="entry name" value="OPSIN RH2"/>
    <property type="match status" value="1"/>
</dbReference>
<dbReference type="GO" id="GO:0005886">
    <property type="term" value="C:plasma membrane"/>
    <property type="evidence" value="ECO:0007669"/>
    <property type="project" value="TreeGrafter"/>
</dbReference>
<feature type="region of interest" description="Disordered" evidence="10">
    <location>
        <begin position="342"/>
        <end position="363"/>
    </location>
</feature>
<feature type="domain" description="G-protein coupled receptors family 1 profile" evidence="12">
    <location>
        <begin position="12"/>
        <end position="309"/>
    </location>
</feature>
<feature type="transmembrane region" description="Helical" evidence="11">
    <location>
        <begin position="28"/>
        <end position="53"/>
    </location>
</feature>
<dbReference type="Pfam" id="PF00001">
    <property type="entry name" value="7tm_1"/>
    <property type="match status" value="1"/>
</dbReference>
<evidence type="ECO:0000256" key="4">
    <source>
        <dbReference type="ARBA" id="ARBA00022989"/>
    </source>
</evidence>
<sequence length="402" mass="44430">MECSCANHSSSYNYFGTMGFHERATTLFVTNIFLVNLSVADLLVTLFCMPVQISKSVTLLWPFGEIMCKTVNFLQGVAVSSSVFTITAMSVDRYLAVTQSVRAAWLPSRRGACALLVALWMVSLAIFAPLLAVAAVQRETVPVFLTTRNASYWVERNVEFCTEKWPASIRKELYGTFSFVLVYAIPGCIVVISYSLMGRRLCSVLPPFDQGAGSANSQQVFIQLYSHSSGARAEARRVDFAAPCCAVRDVLAALQHPAAVTGHQRRAAGCSRATHALHLISRLLYQFKCKFIKKEYIGHANSAINPIVYCLMTRNFRRSLRKLLCHDPGNIHSSTHFHMHGLRQKSNTSSMRTGTTGTFRSSTATNRLPPAAAALNAHCARVNWAASVKEPLGKDHNKPHYL</sequence>
<dbReference type="AlphaFoldDB" id="A0A9P0X4G4"/>
<dbReference type="PRINTS" id="PR00237">
    <property type="entry name" value="GPCRRHODOPSN"/>
</dbReference>
<evidence type="ECO:0000256" key="9">
    <source>
        <dbReference type="RuleBase" id="RU000688"/>
    </source>
</evidence>
<keyword evidence="5 9" id="KW-0297">G-protein coupled receptor</keyword>
<dbReference type="Gene3D" id="1.20.1070.10">
    <property type="entry name" value="Rhodopsin 7-helix transmembrane proteins"/>
    <property type="match status" value="1"/>
</dbReference>
<proteinExistence type="inferred from homology"/>
<evidence type="ECO:0000256" key="1">
    <source>
        <dbReference type="ARBA" id="ARBA00004141"/>
    </source>
</evidence>
<accession>A0A9P0X4G4</accession>
<evidence type="ECO:0000256" key="11">
    <source>
        <dbReference type="SAM" id="Phobius"/>
    </source>
</evidence>
<dbReference type="InterPro" id="IPR017452">
    <property type="entry name" value="GPCR_Rhodpsn_7TM"/>
</dbReference>
<dbReference type="InterPro" id="IPR000276">
    <property type="entry name" value="GPCR_Rhodpsn"/>
</dbReference>
<feature type="compositionally biased region" description="Low complexity" evidence="10">
    <location>
        <begin position="346"/>
        <end position="363"/>
    </location>
</feature>
<evidence type="ECO:0000259" key="12">
    <source>
        <dbReference type="PROSITE" id="PS50262"/>
    </source>
</evidence>
<evidence type="ECO:0000256" key="7">
    <source>
        <dbReference type="ARBA" id="ARBA00023170"/>
    </source>
</evidence>
<evidence type="ECO:0000256" key="5">
    <source>
        <dbReference type="ARBA" id="ARBA00023040"/>
    </source>
</evidence>
<keyword evidence="3 9" id="KW-0812">Transmembrane</keyword>
<dbReference type="GO" id="GO:0004930">
    <property type="term" value="F:G protein-coupled receptor activity"/>
    <property type="evidence" value="ECO:0007669"/>
    <property type="project" value="UniProtKB-KW"/>
</dbReference>
<protein>
    <recommendedName>
        <fullName evidence="12">G-protein coupled receptors family 1 profile domain-containing protein</fullName>
    </recommendedName>
</protein>
<evidence type="ECO:0000256" key="8">
    <source>
        <dbReference type="ARBA" id="ARBA00023224"/>
    </source>
</evidence>
<dbReference type="PANTHER" id="PTHR45695">
    <property type="entry name" value="LEUCOKININ RECEPTOR-RELATED"/>
    <property type="match status" value="1"/>
</dbReference>
<dbReference type="PROSITE" id="PS50262">
    <property type="entry name" value="G_PROTEIN_RECEP_F1_2"/>
    <property type="match status" value="1"/>
</dbReference>
<keyword evidence="4 11" id="KW-1133">Transmembrane helix</keyword>
<keyword evidence="8 9" id="KW-0807">Transducer</keyword>
<organism evidence="13 14">
    <name type="scientific">Pieris brassicae</name>
    <name type="common">White butterfly</name>
    <name type="synonym">Large white butterfly</name>
    <dbReference type="NCBI Taxonomy" id="7116"/>
    <lineage>
        <taxon>Eukaryota</taxon>
        <taxon>Metazoa</taxon>
        <taxon>Ecdysozoa</taxon>
        <taxon>Arthropoda</taxon>
        <taxon>Hexapoda</taxon>
        <taxon>Insecta</taxon>
        <taxon>Pterygota</taxon>
        <taxon>Neoptera</taxon>
        <taxon>Endopterygota</taxon>
        <taxon>Lepidoptera</taxon>
        <taxon>Glossata</taxon>
        <taxon>Ditrysia</taxon>
        <taxon>Papilionoidea</taxon>
        <taxon>Pieridae</taxon>
        <taxon>Pierinae</taxon>
        <taxon>Pieris</taxon>
    </lineage>
</organism>
<evidence type="ECO:0000256" key="10">
    <source>
        <dbReference type="SAM" id="MobiDB-lite"/>
    </source>
</evidence>
<evidence type="ECO:0000256" key="2">
    <source>
        <dbReference type="ARBA" id="ARBA00010663"/>
    </source>
</evidence>
<dbReference type="Proteomes" id="UP001152562">
    <property type="component" value="Unassembled WGS sequence"/>
</dbReference>
<keyword evidence="7 9" id="KW-0675">Receptor</keyword>
<keyword evidence="6 11" id="KW-0472">Membrane</keyword>
<feature type="transmembrane region" description="Helical" evidence="11">
    <location>
        <begin position="173"/>
        <end position="196"/>
    </location>
</feature>
<dbReference type="EMBL" id="CALOZG010000002">
    <property type="protein sequence ID" value="CAH3989295.1"/>
    <property type="molecule type" value="Genomic_DNA"/>
</dbReference>
<evidence type="ECO:0000256" key="3">
    <source>
        <dbReference type="ARBA" id="ARBA00022692"/>
    </source>
</evidence>
<gene>
    <name evidence="13" type="ORF">PIBRA_LOCUS2175</name>
</gene>
<feature type="transmembrane region" description="Helical" evidence="11">
    <location>
        <begin position="112"/>
        <end position="136"/>
    </location>
</feature>
<evidence type="ECO:0000313" key="14">
    <source>
        <dbReference type="Proteomes" id="UP001152562"/>
    </source>
</evidence>
<name>A0A9P0X4G4_PIEBR</name>
<keyword evidence="14" id="KW-1185">Reference proteome</keyword>
<reference evidence="13" key="1">
    <citation type="submission" date="2022-05" db="EMBL/GenBank/DDBJ databases">
        <authorList>
            <person name="Okamura Y."/>
        </authorList>
    </citation>
    <scope>NUCLEOTIDE SEQUENCE</scope>
</reference>
<comment type="similarity">
    <text evidence="2 9">Belongs to the G-protein coupled receptor 1 family.</text>
</comment>
<dbReference type="PROSITE" id="PS00237">
    <property type="entry name" value="G_PROTEIN_RECEP_F1_1"/>
    <property type="match status" value="1"/>
</dbReference>
<comment type="subcellular location">
    <subcellularLocation>
        <location evidence="1">Membrane</location>
        <topology evidence="1">Multi-pass membrane protein</topology>
    </subcellularLocation>
</comment>
<evidence type="ECO:0000256" key="6">
    <source>
        <dbReference type="ARBA" id="ARBA00023136"/>
    </source>
</evidence>
<evidence type="ECO:0000313" key="13">
    <source>
        <dbReference type="EMBL" id="CAH3989295.1"/>
    </source>
</evidence>
<dbReference type="SUPFAM" id="SSF81321">
    <property type="entry name" value="Family A G protein-coupled receptor-like"/>
    <property type="match status" value="1"/>
</dbReference>
<comment type="caution">
    <text evidence="13">The sequence shown here is derived from an EMBL/GenBank/DDBJ whole genome shotgun (WGS) entry which is preliminary data.</text>
</comment>